<dbReference type="SUPFAM" id="SSF46689">
    <property type="entry name" value="Homeodomain-like"/>
    <property type="match status" value="1"/>
</dbReference>
<dbReference type="AlphaFoldDB" id="A0A239HGK3"/>
<dbReference type="PANTHER" id="PTHR30055:SF200">
    <property type="entry name" value="HTH-TYPE TRANSCRIPTIONAL REPRESSOR BDCR"/>
    <property type="match status" value="1"/>
</dbReference>
<dbReference type="Proteomes" id="UP000198280">
    <property type="component" value="Unassembled WGS sequence"/>
</dbReference>
<dbReference type="SUPFAM" id="SSF48498">
    <property type="entry name" value="Tetracyclin repressor-like, C-terminal domain"/>
    <property type="match status" value="1"/>
</dbReference>
<evidence type="ECO:0000313" key="4">
    <source>
        <dbReference type="EMBL" id="SNS80275.1"/>
    </source>
</evidence>
<proteinExistence type="predicted"/>
<gene>
    <name evidence="4" type="ORF">SAMN05216252_108354</name>
</gene>
<dbReference type="InterPro" id="IPR050109">
    <property type="entry name" value="HTH-type_TetR-like_transc_reg"/>
</dbReference>
<dbReference type="InterPro" id="IPR036271">
    <property type="entry name" value="Tet_transcr_reg_TetR-rel_C_sf"/>
</dbReference>
<accession>A0A239HGK3</accession>
<dbReference type="GO" id="GO:0000976">
    <property type="term" value="F:transcription cis-regulatory region binding"/>
    <property type="evidence" value="ECO:0007669"/>
    <property type="project" value="TreeGrafter"/>
</dbReference>
<reference evidence="4 5" key="1">
    <citation type="submission" date="2017-06" db="EMBL/GenBank/DDBJ databases">
        <authorList>
            <person name="Kim H.J."/>
            <person name="Triplett B.A."/>
        </authorList>
    </citation>
    <scope>NUCLEOTIDE SEQUENCE [LARGE SCALE GENOMIC DNA]</scope>
    <source>
        <strain evidence="4 5">CGMCC 4.1858</strain>
    </source>
</reference>
<keyword evidence="1 2" id="KW-0238">DNA-binding</keyword>
<evidence type="ECO:0000313" key="5">
    <source>
        <dbReference type="Proteomes" id="UP000198280"/>
    </source>
</evidence>
<dbReference type="PROSITE" id="PS50977">
    <property type="entry name" value="HTH_TETR_2"/>
    <property type="match status" value="1"/>
</dbReference>
<dbReference type="InterPro" id="IPR001647">
    <property type="entry name" value="HTH_TetR"/>
</dbReference>
<dbReference type="PRINTS" id="PR00455">
    <property type="entry name" value="HTHTETR"/>
</dbReference>
<dbReference type="Gene3D" id="1.10.357.10">
    <property type="entry name" value="Tetracycline Repressor, domain 2"/>
    <property type="match status" value="1"/>
</dbReference>
<dbReference type="InterPro" id="IPR009057">
    <property type="entry name" value="Homeodomain-like_sf"/>
</dbReference>
<dbReference type="GO" id="GO:0003700">
    <property type="term" value="F:DNA-binding transcription factor activity"/>
    <property type="evidence" value="ECO:0007669"/>
    <property type="project" value="TreeGrafter"/>
</dbReference>
<dbReference type="Pfam" id="PF00440">
    <property type="entry name" value="TetR_N"/>
    <property type="match status" value="1"/>
</dbReference>
<protein>
    <submittedName>
        <fullName evidence="4">Transcriptional regulator, TetR family</fullName>
    </submittedName>
</protein>
<name>A0A239HGK3_9ACTN</name>
<organism evidence="4 5">
    <name type="scientific">Actinacidiphila glaucinigra</name>
    <dbReference type="NCBI Taxonomy" id="235986"/>
    <lineage>
        <taxon>Bacteria</taxon>
        <taxon>Bacillati</taxon>
        <taxon>Actinomycetota</taxon>
        <taxon>Actinomycetes</taxon>
        <taxon>Kitasatosporales</taxon>
        <taxon>Streptomycetaceae</taxon>
        <taxon>Actinacidiphila</taxon>
    </lineage>
</organism>
<evidence type="ECO:0000256" key="1">
    <source>
        <dbReference type="ARBA" id="ARBA00023125"/>
    </source>
</evidence>
<dbReference type="OrthoDB" id="4214267at2"/>
<evidence type="ECO:0000259" key="3">
    <source>
        <dbReference type="PROSITE" id="PS50977"/>
    </source>
</evidence>
<keyword evidence="5" id="KW-1185">Reference proteome</keyword>
<evidence type="ECO:0000256" key="2">
    <source>
        <dbReference type="PROSITE-ProRule" id="PRU00335"/>
    </source>
</evidence>
<feature type="domain" description="HTH tetR-type" evidence="3">
    <location>
        <begin position="11"/>
        <end position="71"/>
    </location>
</feature>
<dbReference type="PANTHER" id="PTHR30055">
    <property type="entry name" value="HTH-TYPE TRANSCRIPTIONAL REGULATOR RUTR"/>
    <property type="match status" value="1"/>
</dbReference>
<dbReference type="EMBL" id="FZOF01000008">
    <property type="protein sequence ID" value="SNS80275.1"/>
    <property type="molecule type" value="Genomic_DNA"/>
</dbReference>
<feature type="DNA-binding region" description="H-T-H motif" evidence="2">
    <location>
        <begin position="34"/>
        <end position="53"/>
    </location>
</feature>
<sequence>MSTMPTTAKRPPARERILTTAEALFAAHGLRGVGVDRIIAESGVAKSTLYVHFPSKDELAAAYLRRIDDSWRGRLRAAALAAGDDPREQLVGLFDAVSASYERHGFHGCPFINAAAESEPGSLPHEVTVAHKRAVRAWVRGLAEAAGAADPDGLALQLTLLVDGTLAAGKLEQDPAMPAAAKAAARAVVERACPPTV</sequence>